<dbReference type="AlphaFoldDB" id="E2AIA8"/>
<evidence type="ECO:0000256" key="1">
    <source>
        <dbReference type="SAM" id="MobiDB-lite"/>
    </source>
</evidence>
<name>E2AIA8_CAMFO</name>
<dbReference type="Proteomes" id="UP000000311">
    <property type="component" value="Unassembled WGS sequence"/>
</dbReference>
<dbReference type="InParanoid" id="E2AIA8"/>
<evidence type="ECO:0000313" key="3">
    <source>
        <dbReference type="Proteomes" id="UP000000311"/>
    </source>
</evidence>
<evidence type="ECO:0000313" key="2">
    <source>
        <dbReference type="EMBL" id="EFN66819.1"/>
    </source>
</evidence>
<keyword evidence="3" id="KW-1185">Reference proteome</keyword>
<feature type="region of interest" description="Disordered" evidence="1">
    <location>
        <begin position="32"/>
        <end position="55"/>
    </location>
</feature>
<gene>
    <name evidence="2" type="ORF">EAG_07983</name>
</gene>
<reference evidence="2 3" key="1">
    <citation type="journal article" date="2010" name="Science">
        <title>Genomic comparison of the ants Camponotus floridanus and Harpegnathos saltator.</title>
        <authorList>
            <person name="Bonasio R."/>
            <person name="Zhang G."/>
            <person name="Ye C."/>
            <person name="Mutti N.S."/>
            <person name="Fang X."/>
            <person name="Qin N."/>
            <person name="Donahue G."/>
            <person name="Yang P."/>
            <person name="Li Q."/>
            <person name="Li C."/>
            <person name="Zhang P."/>
            <person name="Huang Z."/>
            <person name="Berger S.L."/>
            <person name="Reinberg D."/>
            <person name="Wang J."/>
            <person name="Liebig J."/>
        </authorList>
    </citation>
    <scope>NUCLEOTIDE SEQUENCE [LARGE SCALE GENOMIC DNA]</scope>
    <source>
        <strain evidence="3">C129</strain>
    </source>
</reference>
<accession>E2AIA8</accession>
<proteinExistence type="predicted"/>
<protein>
    <submittedName>
        <fullName evidence="2">Uncharacterized protein</fullName>
    </submittedName>
</protein>
<sequence length="110" mass="12606">MTVRVWELLSTTSLTDDDDDVDELRALLQHRRMNENERRANKMQTQPHSTAPDWRLTENAGPIAAQGAVAATRPAWPISARRYLRSEIAHQSRALAPRDIKFECLIEISR</sequence>
<dbReference type="EMBL" id="GL439754">
    <property type="protein sequence ID" value="EFN66819.1"/>
    <property type="molecule type" value="Genomic_DNA"/>
</dbReference>
<organism evidence="3">
    <name type="scientific">Camponotus floridanus</name>
    <name type="common">Florida carpenter ant</name>
    <dbReference type="NCBI Taxonomy" id="104421"/>
    <lineage>
        <taxon>Eukaryota</taxon>
        <taxon>Metazoa</taxon>
        <taxon>Ecdysozoa</taxon>
        <taxon>Arthropoda</taxon>
        <taxon>Hexapoda</taxon>
        <taxon>Insecta</taxon>
        <taxon>Pterygota</taxon>
        <taxon>Neoptera</taxon>
        <taxon>Endopterygota</taxon>
        <taxon>Hymenoptera</taxon>
        <taxon>Apocrita</taxon>
        <taxon>Aculeata</taxon>
        <taxon>Formicoidea</taxon>
        <taxon>Formicidae</taxon>
        <taxon>Formicinae</taxon>
        <taxon>Camponotus</taxon>
    </lineage>
</organism>